<dbReference type="SUPFAM" id="SSF53474">
    <property type="entry name" value="alpha/beta-Hydrolases"/>
    <property type="match status" value="1"/>
</dbReference>
<name>A0ABP3FL76_9ACTN</name>
<evidence type="ECO:0000313" key="2">
    <source>
        <dbReference type="EMBL" id="GAA0320511.1"/>
    </source>
</evidence>
<sequence>MCHGGWCFEELTGELRARGHAVHPLTLTGLAERAHLLHGGVNLETHIQDVTGVLAAEDIRDAILVGHSYGGMVITGVADRAPDRVGSLVYLDGMVPGDGDSCWTLVSDQERDWYMDVVDTGYAVRPLPFFDPRATAHPLASLLQPLRLTGDLAHVRRRAYAYAAGWEGPSPFTAVYERLRDDAAWTTHALPSGHNLMRDVPQDLVRILLEVAGDRVRGTMRAPH</sequence>
<evidence type="ECO:0000259" key="1">
    <source>
        <dbReference type="Pfam" id="PF12697"/>
    </source>
</evidence>
<dbReference type="Gene3D" id="3.40.50.1820">
    <property type="entry name" value="alpha/beta hydrolase"/>
    <property type="match status" value="1"/>
</dbReference>
<reference evidence="3" key="1">
    <citation type="journal article" date="2019" name="Int. J. Syst. Evol. Microbiol.">
        <title>The Global Catalogue of Microorganisms (GCM) 10K type strain sequencing project: providing services to taxonomists for standard genome sequencing and annotation.</title>
        <authorList>
            <consortium name="The Broad Institute Genomics Platform"/>
            <consortium name="The Broad Institute Genome Sequencing Center for Infectious Disease"/>
            <person name="Wu L."/>
            <person name="Ma J."/>
        </authorList>
    </citation>
    <scope>NUCLEOTIDE SEQUENCE [LARGE SCALE GENOMIC DNA]</scope>
    <source>
        <strain evidence="3">JCM 3146</strain>
    </source>
</reference>
<proteinExistence type="predicted"/>
<dbReference type="PANTHER" id="PTHR37017">
    <property type="entry name" value="AB HYDROLASE-1 DOMAIN-CONTAINING PROTEIN-RELATED"/>
    <property type="match status" value="1"/>
</dbReference>
<dbReference type="GO" id="GO:0016787">
    <property type="term" value="F:hydrolase activity"/>
    <property type="evidence" value="ECO:0007669"/>
    <property type="project" value="UniProtKB-KW"/>
</dbReference>
<evidence type="ECO:0000313" key="3">
    <source>
        <dbReference type="Proteomes" id="UP001501822"/>
    </source>
</evidence>
<dbReference type="EMBL" id="BAAABM010000007">
    <property type="protein sequence ID" value="GAA0320511.1"/>
    <property type="molecule type" value="Genomic_DNA"/>
</dbReference>
<gene>
    <name evidence="2" type="ORF">GCM10010151_07750</name>
</gene>
<accession>A0ABP3FL76</accession>
<keyword evidence="3" id="KW-1185">Reference proteome</keyword>
<keyword evidence="2" id="KW-0378">Hydrolase</keyword>
<dbReference type="PANTHER" id="PTHR37017:SF11">
    <property type="entry name" value="ESTERASE_LIPASE_THIOESTERASE DOMAIN-CONTAINING PROTEIN"/>
    <property type="match status" value="1"/>
</dbReference>
<dbReference type="InterPro" id="IPR029058">
    <property type="entry name" value="AB_hydrolase_fold"/>
</dbReference>
<dbReference type="Proteomes" id="UP001501822">
    <property type="component" value="Unassembled WGS sequence"/>
</dbReference>
<dbReference type="Pfam" id="PF12697">
    <property type="entry name" value="Abhydrolase_6"/>
    <property type="match status" value="1"/>
</dbReference>
<dbReference type="InterPro" id="IPR000073">
    <property type="entry name" value="AB_hydrolase_1"/>
</dbReference>
<feature type="domain" description="AB hydrolase-1" evidence="1">
    <location>
        <begin position="2"/>
        <end position="204"/>
    </location>
</feature>
<comment type="caution">
    <text evidence="2">The sequence shown here is derived from an EMBL/GenBank/DDBJ whole genome shotgun (WGS) entry which is preliminary data.</text>
</comment>
<dbReference type="InterPro" id="IPR052897">
    <property type="entry name" value="Sec-Metab_Biosynth_Hydrolase"/>
</dbReference>
<protein>
    <submittedName>
        <fullName evidence="2">Alpha/beta fold hydrolase</fullName>
    </submittedName>
</protein>
<organism evidence="2 3">
    <name type="scientific">Actinoallomurus spadix</name>
    <dbReference type="NCBI Taxonomy" id="79912"/>
    <lineage>
        <taxon>Bacteria</taxon>
        <taxon>Bacillati</taxon>
        <taxon>Actinomycetota</taxon>
        <taxon>Actinomycetes</taxon>
        <taxon>Streptosporangiales</taxon>
        <taxon>Thermomonosporaceae</taxon>
        <taxon>Actinoallomurus</taxon>
    </lineage>
</organism>